<dbReference type="EMBL" id="LT629709">
    <property type="protein sequence ID" value="SDP08003.1"/>
    <property type="molecule type" value="Genomic_DNA"/>
</dbReference>
<sequence length="202" mass="22482">MEKRRVWVVRCEYPNDGSADVIVNLPNELLKQLGLGLGDLLQIEFEQGVIILRPVAKSSGGVLSDRQQSRATASLTYRQRLRHLLHLPTETTDQQIHDLIELGFTSNNVRALIDLGVLNTDLQGRLSSGGHSTADESDYVFRIAHILSLAEIFFGDIEKAIRWLSKPKTQFAGKTPFQMLSTSPGTRRVEELLAQGTEGMTL</sequence>
<dbReference type="Gene3D" id="2.10.260.10">
    <property type="match status" value="1"/>
</dbReference>
<evidence type="ECO:0000259" key="1">
    <source>
        <dbReference type="Pfam" id="PF09722"/>
    </source>
</evidence>
<organism evidence="2 3">
    <name type="scientific">Pseudomonas reinekei</name>
    <dbReference type="NCBI Taxonomy" id="395598"/>
    <lineage>
        <taxon>Bacteria</taxon>
        <taxon>Pseudomonadati</taxon>
        <taxon>Pseudomonadota</taxon>
        <taxon>Gammaproteobacteria</taxon>
        <taxon>Pseudomonadales</taxon>
        <taxon>Pseudomonadaceae</taxon>
        <taxon>Pseudomonas</taxon>
    </lineage>
</organism>
<feature type="domain" description="Antitoxin Xre/MbcA/ParS-like toxin-binding" evidence="1">
    <location>
        <begin position="150"/>
        <end position="194"/>
    </location>
</feature>
<dbReference type="Pfam" id="PF09722">
    <property type="entry name" value="Xre_MbcA_ParS_C"/>
    <property type="match status" value="1"/>
</dbReference>
<dbReference type="InterPro" id="IPR024467">
    <property type="entry name" value="Xre/MbcA/ParS-like_toxin-bd"/>
</dbReference>
<gene>
    <name evidence="2" type="ORF">SAMN04490202_2812</name>
</gene>
<protein>
    <submittedName>
        <fullName evidence="2">Putative toxin-antitoxin system antitoxin component, TIGR02293 family</fullName>
    </submittedName>
</protein>
<evidence type="ECO:0000313" key="2">
    <source>
        <dbReference type="EMBL" id="SDP08003.1"/>
    </source>
</evidence>
<name>A0A1H0PSC4_PSERE</name>
<accession>A0A1H0PSC4</accession>
<reference evidence="2 3" key="1">
    <citation type="submission" date="2016-10" db="EMBL/GenBank/DDBJ databases">
        <authorList>
            <person name="de Groot N.N."/>
        </authorList>
    </citation>
    <scope>NUCLEOTIDE SEQUENCE [LARGE SCALE GENOMIC DNA]</scope>
    <source>
        <strain evidence="2 3">BS3776</strain>
    </source>
</reference>
<proteinExistence type="predicted"/>
<dbReference type="RefSeq" id="WP_231977968.1">
    <property type="nucleotide sequence ID" value="NZ_LT629709.1"/>
</dbReference>
<evidence type="ECO:0000313" key="3">
    <source>
        <dbReference type="Proteomes" id="UP000198549"/>
    </source>
</evidence>
<dbReference type="SUPFAM" id="SSF89447">
    <property type="entry name" value="AbrB/MazE/MraZ-like"/>
    <property type="match status" value="1"/>
</dbReference>
<dbReference type="AlphaFoldDB" id="A0A1H0PSC4"/>
<dbReference type="InterPro" id="IPR037914">
    <property type="entry name" value="SpoVT-AbrB_sf"/>
</dbReference>
<dbReference type="Proteomes" id="UP000198549">
    <property type="component" value="Chromosome I"/>
</dbReference>